<dbReference type="Gene3D" id="3.30.1330.60">
    <property type="entry name" value="OmpA-like domain"/>
    <property type="match status" value="1"/>
</dbReference>
<proteinExistence type="predicted"/>
<dbReference type="PROSITE" id="PS51123">
    <property type="entry name" value="OMPA_2"/>
    <property type="match status" value="1"/>
</dbReference>
<dbReference type="SUPFAM" id="SSF82171">
    <property type="entry name" value="DPP6 N-terminal domain-like"/>
    <property type="match status" value="1"/>
</dbReference>
<dbReference type="Proteomes" id="UP000199021">
    <property type="component" value="Unassembled WGS sequence"/>
</dbReference>
<dbReference type="InterPro" id="IPR006665">
    <property type="entry name" value="OmpA-like"/>
</dbReference>
<dbReference type="Pfam" id="PF07676">
    <property type="entry name" value="PD40"/>
    <property type="match status" value="3"/>
</dbReference>
<feature type="domain" description="OmpA-like" evidence="2">
    <location>
        <begin position="516"/>
        <end position="635"/>
    </location>
</feature>
<protein>
    <submittedName>
        <fullName evidence="3">Outer membrane protein OmpA</fullName>
    </submittedName>
</protein>
<dbReference type="EMBL" id="FOFB01000003">
    <property type="protein sequence ID" value="SEP90692.1"/>
    <property type="molecule type" value="Genomic_DNA"/>
</dbReference>
<dbReference type="Gene3D" id="2.120.10.30">
    <property type="entry name" value="TolB, C-terminal domain"/>
    <property type="match status" value="1"/>
</dbReference>
<accession>A0A1H9BP22</accession>
<dbReference type="STRING" id="478744.SAMN05444359_103208"/>
<gene>
    <name evidence="3" type="ORF">SAMN05444359_103208</name>
</gene>
<reference evidence="4" key="1">
    <citation type="submission" date="2016-10" db="EMBL/GenBank/DDBJ databases">
        <authorList>
            <person name="Varghese N."/>
            <person name="Submissions S."/>
        </authorList>
    </citation>
    <scope>NUCLEOTIDE SEQUENCE [LARGE SCALE GENOMIC DNA]</scope>
    <source>
        <strain evidence="4">DSM 24740</strain>
    </source>
</reference>
<sequence length="635" mass="69646">MGAQGTLLTPAEGGEIVLENCARINNRETQFGPALLDNELIYLTRPKRGNIDPITKETYFKLFRAPLSPDGSPAYPQPFSVELNSNYNEGPVSFALENRVIYFTRTLQKAGATLEDGSGKTNLGIYSAYRAEYDWAGVRPLPFNGENFSNQHPSVTADGKRIFFASNREGGYGGYDLYFSDFRDGRWSEAINLGPEVNTEANEAFPYIHANGRLFFASKGHGGRGGYDLFMIDLSGRRWGKLINLPEPINSPDDEVGITLSPDGKFGYLVSNRSGGKGRDDIYLMRFARGFSSLQGPLIDGETLTIYDGSKSRRIVGAEVWLSQVSPAGRLPAEFYSFQRKAGQNASSLNPIVKPLGLLAAPALRSDREGSVRLELAVGKTYEIRVFRKGYSPETLRFLYTESGPSRPLVITMQPANCVRVSGRITSVADGGGIGELPLQFRPEGCPIASVATMTDITGNYEICLQPECSYLLSAGKAGYETGTLRLEASQLATNNHPRLDLSLKPEGGLPRRGTESDGAMLSLSDLSFYDNTAVLREEQSGDIDLLARLLQERPDIRLLLIAHTDGPKAPQALMQLGQQRAEALRQALLRRGFAPGRLRTVSYGNQYRLKKCSNCTAADFAANNRIEAKVIGWE</sequence>
<dbReference type="Pfam" id="PF00691">
    <property type="entry name" value="OmpA"/>
    <property type="match status" value="1"/>
</dbReference>
<organism evidence="3 4">
    <name type="scientific">Neolewinella agarilytica</name>
    <dbReference type="NCBI Taxonomy" id="478744"/>
    <lineage>
        <taxon>Bacteria</taxon>
        <taxon>Pseudomonadati</taxon>
        <taxon>Bacteroidota</taxon>
        <taxon>Saprospiria</taxon>
        <taxon>Saprospirales</taxon>
        <taxon>Lewinellaceae</taxon>
        <taxon>Neolewinella</taxon>
    </lineage>
</organism>
<dbReference type="AlphaFoldDB" id="A0A1H9BP22"/>
<dbReference type="PANTHER" id="PTHR30329:SF21">
    <property type="entry name" value="LIPOPROTEIN YIAD-RELATED"/>
    <property type="match status" value="1"/>
</dbReference>
<evidence type="ECO:0000313" key="4">
    <source>
        <dbReference type="Proteomes" id="UP000199021"/>
    </source>
</evidence>
<evidence type="ECO:0000313" key="3">
    <source>
        <dbReference type="EMBL" id="SEP90692.1"/>
    </source>
</evidence>
<evidence type="ECO:0000256" key="1">
    <source>
        <dbReference type="PROSITE-ProRule" id="PRU00473"/>
    </source>
</evidence>
<evidence type="ECO:0000259" key="2">
    <source>
        <dbReference type="PROSITE" id="PS51123"/>
    </source>
</evidence>
<dbReference type="InterPro" id="IPR050330">
    <property type="entry name" value="Bact_OuterMem_StrucFunc"/>
</dbReference>
<dbReference type="InterPro" id="IPR011042">
    <property type="entry name" value="6-blade_b-propeller_TolB-like"/>
</dbReference>
<keyword evidence="4" id="KW-1185">Reference proteome</keyword>
<dbReference type="InterPro" id="IPR011659">
    <property type="entry name" value="WD40"/>
</dbReference>
<dbReference type="InParanoid" id="A0A1H9BP22"/>
<dbReference type="GO" id="GO:0016020">
    <property type="term" value="C:membrane"/>
    <property type="evidence" value="ECO:0007669"/>
    <property type="project" value="UniProtKB-UniRule"/>
</dbReference>
<name>A0A1H9BP22_9BACT</name>
<dbReference type="PANTHER" id="PTHR30329">
    <property type="entry name" value="STATOR ELEMENT OF FLAGELLAR MOTOR COMPLEX"/>
    <property type="match status" value="1"/>
</dbReference>
<keyword evidence="1" id="KW-0472">Membrane</keyword>
<dbReference type="CDD" id="cd07185">
    <property type="entry name" value="OmpA_C-like"/>
    <property type="match status" value="1"/>
</dbReference>
<dbReference type="SUPFAM" id="SSF103088">
    <property type="entry name" value="OmpA-like"/>
    <property type="match status" value="1"/>
</dbReference>
<dbReference type="InterPro" id="IPR036737">
    <property type="entry name" value="OmpA-like_sf"/>
</dbReference>